<dbReference type="Proteomes" id="UP001215151">
    <property type="component" value="Unassembled WGS sequence"/>
</dbReference>
<dbReference type="AlphaFoldDB" id="A0AAD7TPI8"/>
<evidence type="ECO:0008006" key="3">
    <source>
        <dbReference type="Google" id="ProtNLM"/>
    </source>
</evidence>
<proteinExistence type="predicted"/>
<dbReference type="Gene3D" id="1.10.600.10">
    <property type="entry name" value="Farnesyl Diphosphate Synthase"/>
    <property type="match status" value="1"/>
</dbReference>
<organism evidence="1 2">
    <name type="scientific">Trametes cubensis</name>
    <dbReference type="NCBI Taxonomy" id="1111947"/>
    <lineage>
        <taxon>Eukaryota</taxon>
        <taxon>Fungi</taxon>
        <taxon>Dikarya</taxon>
        <taxon>Basidiomycota</taxon>
        <taxon>Agaricomycotina</taxon>
        <taxon>Agaricomycetes</taxon>
        <taxon>Polyporales</taxon>
        <taxon>Polyporaceae</taxon>
        <taxon>Trametes</taxon>
    </lineage>
</organism>
<dbReference type="InterPro" id="IPR008949">
    <property type="entry name" value="Isoprenoid_synthase_dom_sf"/>
</dbReference>
<evidence type="ECO:0000313" key="2">
    <source>
        <dbReference type="Proteomes" id="UP001215151"/>
    </source>
</evidence>
<keyword evidence="2" id="KW-1185">Reference proteome</keyword>
<dbReference type="SUPFAM" id="SSF48576">
    <property type="entry name" value="Terpenoid synthases"/>
    <property type="match status" value="1"/>
</dbReference>
<protein>
    <recommendedName>
        <fullName evidence="3">Terpenoid synthase</fullName>
    </recommendedName>
</protein>
<accession>A0AAD7TPI8</accession>
<gene>
    <name evidence="1" type="ORF">ONZ51_g7753</name>
</gene>
<evidence type="ECO:0000313" key="1">
    <source>
        <dbReference type="EMBL" id="KAJ8473610.1"/>
    </source>
</evidence>
<reference evidence="1" key="1">
    <citation type="submission" date="2022-11" db="EMBL/GenBank/DDBJ databases">
        <title>Genome Sequence of Cubamyces cubensis.</title>
        <authorList>
            <person name="Buettner E."/>
        </authorList>
    </citation>
    <scope>NUCLEOTIDE SEQUENCE</scope>
    <source>
        <strain evidence="1">MPL-01</strain>
    </source>
</reference>
<dbReference type="EMBL" id="JAPEVG010000216">
    <property type="protein sequence ID" value="KAJ8473610.1"/>
    <property type="molecule type" value="Genomic_DNA"/>
</dbReference>
<sequence>MQILTILQAALVRMLEASEQSQFLDTGTNHRLALYKPPDWGVGRSKLAICDSHDESVPEERINETRHILRDFLDRLEYQNLRTPSNLRLRNEVTIYVVSWDAGLSTQIIEGIVDSSCSIAESAYPHLPYEHQLFVALYTTYFIYIDDLGNRDLEMLGDFHRRYATREDMLDPVMERIVRQFQEVYRLYPRLNANAIIAGTLETLIGMYIEFSTKDVPAVPGTTMYASFIRQKTGDGLAYTLFNFVKGARGSSDTVYLQVLP</sequence>
<comment type="caution">
    <text evidence="1">The sequence shown here is derived from an EMBL/GenBank/DDBJ whole genome shotgun (WGS) entry which is preliminary data.</text>
</comment>
<name>A0AAD7TPI8_9APHY</name>